<comment type="caution">
    <text evidence="2">The sequence shown here is derived from an EMBL/GenBank/DDBJ whole genome shotgun (WGS) entry which is preliminary data.</text>
</comment>
<proteinExistence type="predicted"/>
<organism evidence="2 3">
    <name type="scientific">Portunus trituberculatus</name>
    <name type="common">Swimming crab</name>
    <name type="synonym">Neptunus trituberculatus</name>
    <dbReference type="NCBI Taxonomy" id="210409"/>
    <lineage>
        <taxon>Eukaryota</taxon>
        <taxon>Metazoa</taxon>
        <taxon>Ecdysozoa</taxon>
        <taxon>Arthropoda</taxon>
        <taxon>Crustacea</taxon>
        <taxon>Multicrustacea</taxon>
        <taxon>Malacostraca</taxon>
        <taxon>Eumalacostraca</taxon>
        <taxon>Eucarida</taxon>
        <taxon>Decapoda</taxon>
        <taxon>Pleocyemata</taxon>
        <taxon>Brachyura</taxon>
        <taxon>Eubrachyura</taxon>
        <taxon>Portunoidea</taxon>
        <taxon>Portunidae</taxon>
        <taxon>Portuninae</taxon>
        <taxon>Portunus</taxon>
    </lineage>
</organism>
<gene>
    <name evidence="2" type="ORF">E2C01_051088</name>
</gene>
<evidence type="ECO:0000313" key="3">
    <source>
        <dbReference type="Proteomes" id="UP000324222"/>
    </source>
</evidence>
<evidence type="ECO:0000313" key="2">
    <source>
        <dbReference type="EMBL" id="MPC57114.1"/>
    </source>
</evidence>
<sequence length="119" mass="12896">MWELSVSPMQGRRHRSTPRQDPMQQEGRRRRSKSLHGEEIYAGGRVGREDGLSTTNNAMKQALTHGAAGKRSCFGSGDDVGAKTRSNCVPSTTNVHHVYLIMGNGKAEGSAARIVCEGD</sequence>
<dbReference type="AlphaFoldDB" id="A0A5B7GKV0"/>
<dbReference type="EMBL" id="VSRR010014514">
    <property type="protein sequence ID" value="MPC57114.1"/>
    <property type="molecule type" value="Genomic_DNA"/>
</dbReference>
<name>A0A5B7GKV0_PORTR</name>
<accession>A0A5B7GKV0</accession>
<keyword evidence="3" id="KW-1185">Reference proteome</keyword>
<evidence type="ECO:0000256" key="1">
    <source>
        <dbReference type="SAM" id="MobiDB-lite"/>
    </source>
</evidence>
<protein>
    <submittedName>
        <fullName evidence="2">Uncharacterized protein</fullName>
    </submittedName>
</protein>
<feature type="region of interest" description="Disordered" evidence="1">
    <location>
        <begin position="1"/>
        <end position="57"/>
    </location>
</feature>
<dbReference type="Proteomes" id="UP000324222">
    <property type="component" value="Unassembled WGS sequence"/>
</dbReference>
<dbReference type="OrthoDB" id="6358189at2759"/>
<reference evidence="2 3" key="1">
    <citation type="submission" date="2019-05" db="EMBL/GenBank/DDBJ databases">
        <title>Another draft genome of Portunus trituberculatus and its Hox gene families provides insights of decapod evolution.</title>
        <authorList>
            <person name="Jeong J.-H."/>
            <person name="Song I."/>
            <person name="Kim S."/>
            <person name="Choi T."/>
            <person name="Kim D."/>
            <person name="Ryu S."/>
            <person name="Kim W."/>
        </authorList>
    </citation>
    <scope>NUCLEOTIDE SEQUENCE [LARGE SCALE GENOMIC DNA]</scope>
    <source>
        <tissue evidence="2">Muscle</tissue>
    </source>
</reference>